<dbReference type="InterPro" id="IPR004358">
    <property type="entry name" value="Sig_transdc_His_kin-like_C"/>
</dbReference>
<dbReference type="CDD" id="cd17580">
    <property type="entry name" value="REC_2_DhkD-like"/>
    <property type="match status" value="1"/>
</dbReference>
<protein>
    <recommendedName>
        <fullName evidence="2">histidine kinase</fullName>
        <ecNumber evidence="2">2.7.13.3</ecNumber>
    </recommendedName>
</protein>
<dbReference type="Pfam" id="PF00512">
    <property type="entry name" value="HisKA"/>
    <property type="match status" value="1"/>
</dbReference>
<dbReference type="SMART" id="SM00086">
    <property type="entry name" value="PAC"/>
    <property type="match status" value="2"/>
</dbReference>
<dbReference type="Pfam" id="PF02518">
    <property type="entry name" value="HATPase_c"/>
    <property type="match status" value="1"/>
</dbReference>
<dbReference type="NCBIfam" id="TIGR00229">
    <property type="entry name" value="sensory_box"/>
    <property type="match status" value="2"/>
</dbReference>
<dbReference type="RefSeq" id="WP_379681595.1">
    <property type="nucleotide sequence ID" value="NZ_JBHLWP010000022.1"/>
</dbReference>
<feature type="domain" description="PAC" evidence="10">
    <location>
        <begin position="401"/>
        <end position="454"/>
    </location>
</feature>
<dbReference type="InterPro" id="IPR036097">
    <property type="entry name" value="HisK_dim/P_sf"/>
</dbReference>
<dbReference type="PROSITE" id="PS50110">
    <property type="entry name" value="RESPONSE_REGULATORY"/>
    <property type="match status" value="1"/>
</dbReference>
<dbReference type="Proteomes" id="UP001589773">
    <property type="component" value="Unassembled WGS sequence"/>
</dbReference>
<dbReference type="PROSITE" id="PS50109">
    <property type="entry name" value="HIS_KIN"/>
    <property type="match status" value="1"/>
</dbReference>
<dbReference type="InterPro" id="IPR036890">
    <property type="entry name" value="HATPase_C_sf"/>
</dbReference>
<dbReference type="Gene3D" id="3.30.450.20">
    <property type="entry name" value="PAS domain"/>
    <property type="match status" value="2"/>
</dbReference>
<organism evidence="11 12">
    <name type="scientific">Massilia consociata</name>
    <dbReference type="NCBI Taxonomy" id="760117"/>
    <lineage>
        <taxon>Bacteria</taxon>
        <taxon>Pseudomonadati</taxon>
        <taxon>Pseudomonadota</taxon>
        <taxon>Betaproteobacteria</taxon>
        <taxon>Burkholderiales</taxon>
        <taxon>Oxalobacteraceae</taxon>
        <taxon>Telluria group</taxon>
        <taxon>Massilia</taxon>
    </lineage>
</organism>
<dbReference type="InterPro" id="IPR003661">
    <property type="entry name" value="HisK_dim/P_dom"/>
</dbReference>
<dbReference type="Gene3D" id="1.10.287.130">
    <property type="match status" value="1"/>
</dbReference>
<evidence type="ECO:0000313" key="11">
    <source>
        <dbReference type="EMBL" id="MFC0254337.1"/>
    </source>
</evidence>
<feature type="domain" description="Response regulatory" evidence="8">
    <location>
        <begin position="706"/>
        <end position="822"/>
    </location>
</feature>
<dbReference type="PRINTS" id="PR00344">
    <property type="entry name" value="BCTRLSENSOR"/>
</dbReference>
<dbReference type="InterPro" id="IPR003594">
    <property type="entry name" value="HATPase_dom"/>
</dbReference>
<feature type="modified residue" description="4-aspartylphosphate" evidence="6">
    <location>
        <position position="755"/>
    </location>
</feature>
<evidence type="ECO:0000256" key="6">
    <source>
        <dbReference type="PROSITE-ProRule" id="PRU00169"/>
    </source>
</evidence>
<dbReference type="Pfam" id="PF08447">
    <property type="entry name" value="PAS_3"/>
    <property type="match status" value="1"/>
</dbReference>
<dbReference type="InterPro" id="IPR005467">
    <property type="entry name" value="His_kinase_dom"/>
</dbReference>
<dbReference type="SUPFAM" id="SSF55785">
    <property type="entry name" value="PYP-like sensor domain (PAS domain)"/>
    <property type="match status" value="2"/>
</dbReference>
<evidence type="ECO:0000259" key="7">
    <source>
        <dbReference type="PROSITE" id="PS50109"/>
    </source>
</evidence>
<evidence type="ECO:0000259" key="9">
    <source>
        <dbReference type="PROSITE" id="PS50112"/>
    </source>
</evidence>
<dbReference type="Gene3D" id="3.30.450.40">
    <property type="match status" value="1"/>
</dbReference>
<dbReference type="Gene3D" id="3.30.565.10">
    <property type="entry name" value="Histidine kinase-like ATPase, C-terminal domain"/>
    <property type="match status" value="1"/>
</dbReference>
<evidence type="ECO:0000313" key="12">
    <source>
        <dbReference type="Proteomes" id="UP001589773"/>
    </source>
</evidence>
<dbReference type="SMART" id="SM00448">
    <property type="entry name" value="REC"/>
    <property type="match status" value="1"/>
</dbReference>
<dbReference type="SUPFAM" id="SSF55874">
    <property type="entry name" value="ATPase domain of HSP90 chaperone/DNA topoisomerase II/histidine kinase"/>
    <property type="match status" value="1"/>
</dbReference>
<dbReference type="Pfam" id="PF01590">
    <property type="entry name" value="GAF"/>
    <property type="match status" value="1"/>
</dbReference>
<dbReference type="InterPro" id="IPR035965">
    <property type="entry name" value="PAS-like_dom_sf"/>
</dbReference>
<evidence type="ECO:0000256" key="1">
    <source>
        <dbReference type="ARBA" id="ARBA00000085"/>
    </source>
</evidence>
<evidence type="ECO:0000256" key="5">
    <source>
        <dbReference type="ARBA" id="ARBA00022777"/>
    </source>
</evidence>
<dbReference type="SUPFAM" id="SSF52172">
    <property type="entry name" value="CheY-like"/>
    <property type="match status" value="1"/>
</dbReference>
<evidence type="ECO:0000256" key="4">
    <source>
        <dbReference type="ARBA" id="ARBA00022679"/>
    </source>
</evidence>
<dbReference type="InterPro" id="IPR029016">
    <property type="entry name" value="GAF-like_dom_sf"/>
</dbReference>
<dbReference type="Gene3D" id="3.40.50.2300">
    <property type="match status" value="1"/>
</dbReference>
<dbReference type="SMART" id="SM00065">
    <property type="entry name" value="GAF"/>
    <property type="match status" value="1"/>
</dbReference>
<feature type="domain" description="Histidine kinase" evidence="7">
    <location>
        <begin position="465"/>
        <end position="683"/>
    </location>
</feature>
<feature type="domain" description="PAS" evidence="9">
    <location>
        <begin position="328"/>
        <end position="398"/>
    </location>
</feature>
<dbReference type="PANTHER" id="PTHR43047:SF72">
    <property type="entry name" value="OSMOSENSING HISTIDINE PROTEIN KINASE SLN1"/>
    <property type="match status" value="1"/>
</dbReference>
<feature type="domain" description="PAS" evidence="9">
    <location>
        <begin position="196"/>
        <end position="237"/>
    </location>
</feature>
<keyword evidence="4" id="KW-0808">Transferase</keyword>
<dbReference type="InterPro" id="IPR013655">
    <property type="entry name" value="PAS_fold_3"/>
</dbReference>
<reference evidence="11 12" key="1">
    <citation type="submission" date="2024-09" db="EMBL/GenBank/DDBJ databases">
        <authorList>
            <person name="Sun Q."/>
            <person name="Mori K."/>
        </authorList>
    </citation>
    <scope>NUCLEOTIDE SEQUENCE [LARGE SCALE GENOMIC DNA]</scope>
    <source>
        <strain evidence="11 12">CCM 7792</strain>
    </source>
</reference>
<dbReference type="InterPro" id="IPR000014">
    <property type="entry name" value="PAS"/>
</dbReference>
<comment type="caution">
    <text evidence="11">The sequence shown here is derived from an EMBL/GenBank/DDBJ whole genome shotgun (WGS) entry which is preliminary data.</text>
</comment>
<accession>A0ABV6FLB5</accession>
<evidence type="ECO:0000256" key="2">
    <source>
        <dbReference type="ARBA" id="ARBA00012438"/>
    </source>
</evidence>
<dbReference type="InterPro" id="IPR000700">
    <property type="entry name" value="PAS-assoc_C"/>
</dbReference>
<dbReference type="CDD" id="cd00082">
    <property type="entry name" value="HisKA"/>
    <property type="match status" value="1"/>
</dbReference>
<dbReference type="EC" id="2.7.13.3" evidence="2"/>
<dbReference type="SMART" id="SM00091">
    <property type="entry name" value="PAS"/>
    <property type="match status" value="2"/>
</dbReference>
<dbReference type="PROSITE" id="PS50112">
    <property type="entry name" value="PAS"/>
    <property type="match status" value="2"/>
</dbReference>
<dbReference type="PROSITE" id="PS50113">
    <property type="entry name" value="PAC"/>
    <property type="match status" value="2"/>
</dbReference>
<dbReference type="SMART" id="SM00387">
    <property type="entry name" value="HATPase_c"/>
    <property type="match status" value="1"/>
</dbReference>
<dbReference type="PANTHER" id="PTHR43047">
    <property type="entry name" value="TWO-COMPONENT HISTIDINE PROTEIN KINASE"/>
    <property type="match status" value="1"/>
</dbReference>
<evidence type="ECO:0000259" key="8">
    <source>
        <dbReference type="PROSITE" id="PS50110"/>
    </source>
</evidence>
<dbReference type="CDD" id="cd00130">
    <property type="entry name" value="PAS"/>
    <property type="match status" value="2"/>
</dbReference>
<dbReference type="SMART" id="SM00388">
    <property type="entry name" value="HisKA"/>
    <property type="match status" value="1"/>
</dbReference>
<keyword evidence="12" id="KW-1185">Reference proteome</keyword>
<dbReference type="SUPFAM" id="SSF47384">
    <property type="entry name" value="Homodimeric domain of signal transducing histidine kinase"/>
    <property type="match status" value="1"/>
</dbReference>
<evidence type="ECO:0000259" key="10">
    <source>
        <dbReference type="PROSITE" id="PS50113"/>
    </source>
</evidence>
<dbReference type="InterPro" id="IPR001610">
    <property type="entry name" value="PAC"/>
</dbReference>
<dbReference type="EMBL" id="JBHLWP010000022">
    <property type="protein sequence ID" value="MFC0254337.1"/>
    <property type="molecule type" value="Genomic_DNA"/>
</dbReference>
<sequence>MQTHIPPHGADQETSLLDELDRYRFITRLDDAIRLLIDPEQIASTAARLLGQHLGVDRCAYAYVSEELGSFTLTGNYTNGVPSIVGRYALDAFGAEFTRLNRLGLPYVVEDAESDERVRDVLQAYRDTGLRAVISVPVIKGDKWVAGMALHQATPRQWQEVEIRLLAAVANRCWESIERSRIAIELREAEERIRANHDYLRLLINCADEGFYSVDRDGVTIMCNTAFLTMLGFQSEEEAVGRKLHGIIHHAHPDGSHYCVEDCPIYRAAQYGEPALVEDEVFFRLDGSAFPVEYRARPVWQDGQLQGAVCTFVDLTARRRTETALRRSEAHLQSLFGQTAAGICETDLTGRILQINDRYCQIVGRTREELLATRMHDITHPDDLVPNAPLFQRTIATGEPFEIEKRYVRPDGSVVWVNNTVSLIRVAGEHAGGSILAVCIDITKRKRAEEALREADRRKDEFLAMLAHELRNPMAPIRAAADLLETANLNPTMLKRTSQVISRQVRHMTGLVDDLLDVSRVTRGLVELDQTRLDIKQVVTDAIEQSRPLLEAKRHRLVLELAPEPTQVLGDHKRLVQVLTNLLNNAAKYTPAGGRIHMAMTATDGQVLLEVADNGIGIAPELQEHIFDLFTQAKRSPDRSQGGLGIGLALVRSLVELHGGNVACHSEGPGNGSRFVVTLPRAAGQTPAAPPREDAPPAPAPRAGRRILVVDDNADAAQMLGMVLETAGHEVMIEDSPVRALERARDARPEVCILDIGLPEMDGNELARRLRAQAATANALLVALTGYGQEQDRQRAIAAGFDHHFVKPVTAPALLALIAGMRGLA</sequence>
<dbReference type="InterPro" id="IPR011006">
    <property type="entry name" value="CheY-like_superfamily"/>
</dbReference>
<keyword evidence="3 6" id="KW-0597">Phosphoprotein</keyword>
<evidence type="ECO:0000256" key="3">
    <source>
        <dbReference type="ARBA" id="ARBA00022553"/>
    </source>
</evidence>
<comment type="catalytic activity">
    <reaction evidence="1">
        <text>ATP + protein L-histidine = ADP + protein N-phospho-L-histidine.</text>
        <dbReference type="EC" id="2.7.13.3"/>
    </reaction>
</comment>
<gene>
    <name evidence="11" type="ORF">ACFFJK_20800</name>
</gene>
<dbReference type="Pfam" id="PF13426">
    <property type="entry name" value="PAS_9"/>
    <property type="match status" value="1"/>
</dbReference>
<dbReference type="InterPro" id="IPR001789">
    <property type="entry name" value="Sig_transdc_resp-reg_receiver"/>
</dbReference>
<dbReference type="InterPro" id="IPR003018">
    <property type="entry name" value="GAF"/>
</dbReference>
<feature type="domain" description="PAC" evidence="10">
    <location>
        <begin position="275"/>
        <end position="327"/>
    </location>
</feature>
<keyword evidence="5" id="KW-0418">Kinase</keyword>
<dbReference type="Pfam" id="PF00072">
    <property type="entry name" value="Response_reg"/>
    <property type="match status" value="1"/>
</dbReference>
<proteinExistence type="predicted"/>
<dbReference type="SUPFAM" id="SSF55781">
    <property type="entry name" value="GAF domain-like"/>
    <property type="match status" value="1"/>
</dbReference>
<name>A0ABV6FLB5_9BURK</name>